<dbReference type="PANTHER" id="PTHR39614:SF2">
    <property type="entry name" value="INTEGRAL MEMBRANE PROTEIN"/>
    <property type="match status" value="1"/>
</dbReference>
<dbReference type="Pfam" id="PF20684">
    <property type="entry name" value="Fung_rhodopsin"/>
    <property type="match status" value="1"/>
</dbReference>
<evidence type="ECO:0000256" key="2">
    <source>
        <dbReference type="SAM" id="Phobius"/>
    </source>
</evidence>
<feature type="transmembrane region" description="Helical" evidence="2">
    <location>
        <begin position="92"/>
        <end position="110"/>
    </location>
</feature>
<feature type="transmembrane region" description="Helical" evidence="2">
    <location>
        <begin position="199"/>
        <end position="220"/>
    </location>
</feature>
<comment type="caution">
    <text evidence="4">The sequence shown here is derived from an EMBL/GenBank/DDBJ whole genome shotgun (WGS) entry which is preliminary data.</text>
</comment>
<feature type="compositionally biased region" description="Polar residues" evidence="1">
    <location>
        <begin position="415"/>
        <end position="432"/>
    </location>
</feature>
<keyword evidence="2" id="KW-0812">Transmembrane</keyword>
<dbReference type="Proteomes" id="UP000624244">
    <property type="component" value="Unassembled WGS sequence"/>
</dbReference>
<reference evidence="4" key="1">
    <citation type="submission" date="2019-11" db="EMBL/GenBank/DDBJ databases">
        <title>Bipolaris sorokiniana Genome sequencing.</title>
        <authorList>
            <person name="Wang H."/>
        </authorList>
    </citation>
    <scope>NUCLEOTIDE SEQUENCE</scope>
</reference>
<name>A0A8H5ZU70_COCSA</name>
<keyword evidence="2" id="KW-1133">Transmembrane helix</keyword>
<protein>
    <recommendedName>
        <fullName evidence="3">Rhodopsin domain-containing protein</fullName>
    </recommendedName>
</protein>
<feature type="transmembrane region" description="Helical" evidence="2">
    <location>
        <begin position="163"/>
        <end position="187"/>
    </location>
</feature>
<evidence type="ECO:0000313" key="5">
    <source>
        <dbReference type="Proteomes" id="UP000624244"/>
    </source>
</evidence>
<dbReference type="AlphaFoldDB" id="A0A8H5ZU70"/>
<feature type="transmembrane region" description="Helical" evidence="2">
    <location>
        <begin position="122"/>
        <end position="143"/>
    </location>
</feature>
<feature type="transmembrane region" description="Helical" evidence="2">
    <location>
        <begin position="13"/>
        <end position="32"/>
    </location>
</feature>
<keyword evidence="2" id="KW-0472">Membrane</keyword>
<feature type="compositionally biased region" description="Pro residues" evidence="1">
    <location>
        <begin position="402"/>
        <end position="412"/>
    </location>
</feature>
<dbReference type="PANTHER" id="PTHR39614">
    <property type="entry name" value="INTEGRAL MEMBRANE PROTEIN"/>
    <property type="match status" value="1"/>
</dbReference>
<accession>A0A8H5ZU70</accession>
<proteinExistence type="predicted"/>
<evidence type="ECO:0000256" key="1">
    <source>
        <dbReference type="SAM" id="MobiDB-lite"/>
    </source>
</evidence>
<evidence type="ECO:0000313" key="4">
    <source>
        <dbReference type="EMBL" id="KAF5853978.1"/>
    </source>
</evidence>
<feature type="region of interest" description="Disordered" evidence="1">
    <location>
        <begin position="397"/>
        <end position="485"/>
    </location>
</feature>
<feature type="domain" description="Rhodopsin" evidence="3">
    <location>
        <begin position="29"/>
        <end position="261"/>
    </location>
</feature>
<organism evidence="4 5">
    <name type="scientific">Cochliobolus sativus</name>
    <name type="common">Common root rot and spot blotch fungus</name>
    <name type="synonym">Bipolaris sorokiniana</name>
    <dbReference type="NCBI Taxonomy" id="45130"/>
    <lineage>
        <taxon>Eukaryota</taxon>
        <taxon>Fungi</taxon>
        <taxon>Dikarya</taxon>
        <taxon>Ascomycota</taxon>
        <taxon>Pezizomycotina</taxon>
        <taxon>Dothideomycetes</taxon>
        <taxon>Pleosporomycetidae</taxon>
        <taxon>Pleosporales</taxon>
        <taxon>Pleosporineae</taxon>
        <taxon>Pleosporaceae</taxon>
        <taxon>Bipolaris</taxon>
    </lineage>
</organism>
<feature type="compositionally biased region" description="Basic and acidic residues" evidence="1">
    <location>
        <begin position="433"/>
        <end position="445"/>
    </location>
</feature>
<sequence>MATIQGHMDAIKLVSWTLAVTVVVVLIARQIAKTVVFRKVGLDDSFILIASIFAISLSATVLILTASGRAFSFSLTFSQADILSKGYYTSELFYISGVCFPKLSILVLFFNIVASRQFLRRMVLALGIFISTWTLVALVTIAFQCELPRPWKTTSSHCLNFRIFWTIYCAFDVLTETALVTIPMNIVASLQMPLCRKMAVVLCFSPRLLVIAGTIVRTIWVYPTIPQRHDHHRIWEPLVAMQVHLCMSIITASIPFMVPYCRELSHRLQGSTSIRSSMHLQDKKVGHPTSIWFRRHQKNRDAVMRNSDPESAAHYELVPRVSPNILFARSTNPMATGALQMSPKQKSSVRGLNIHIPHRSSLGRQSHELVSPRTQSSGMLSPWSTSPQALLTHSFVPSRKAPIPPPKTPRLGPPTQNSFYSDDSDTPPSTAPRNDRSLLSRHEQSRTTFTPPQASPYLSPGTSVSWDKHSTTGHSTASPKTLLCGHPSQRIQLPKFSSSPRLQTPSFATLNHSNARPRSIEDLVSPMGTAISGWFNSPDSERSHQFSPLSPLRARDSSSEHAFSPMDSPYMPTYPLFSHSRSPARTNIFLNEPSPSHSLYYASLAPETGRMPPVRDVRSSPRIVVRDVL</sequence>
<feature type="compositionally biased region" description="Polar residues" evidence="1">
    <location>
        <begin position="372"/>
        <end position="385"/>
    </location>
</feature>
<gene>
    <name evidence="4" type="ORF">GGP41_006800</name>
</gene>
<evidence type="ECO:0000259" key="3">
    <source>
        <dbReference type="Pfam" id="PF20684"/>
    </source>
</evidence>
<feature type="region of interest" description="Disordered" evidence="1">
    <location>
        <begin position="357"/>
        <end position="385"/>
    </location>
</feature>
<dbReference type="InterPro" id="IPR049326">
    <property type="entry name" value="Rhodopsin_dom_fungi"/>
</dbReference>
<feature type="transmembrane region" description="Helical" evidence="2">
    <location>
        <begin position="44"/>
        <end position="72"/>
    </location>
</feature>
<dbReference type="EMBL" id="WNKQ01000001">
    <property type="protein sequence ID" value="KAF5853978.1"/>
    <property type="molecule type" value="Genomic_DNA"/>
</dbReference>